<name>A0ABQ6AA91_9PROT</name>
<proteinExistence type="predicted"/>
<protein>
    <recommendedName>
        <fullName evidence="3 4">Single-stranded DNA-binding protein</fullName>
    </recommendedName>
</protein>
<evidence type="ECO:0000313" key="6">
    <source>
        <dbReference type="Proteomes" id="UP001156641"/>
    </source>
</evidence>
<dbReference type="Pfam" id="PF00436">
    <property type="entry name" value="SSB"/>
    <property type="match status" value="1"/>
</dbReference>
<keyword evidence="6" id="KW-1185">Reference proteome</keyword>
<dbReference type="CDD" id="cd04496">
    <property type="entry name" value="SSB_OBF"/>
    <property type="match status" value="1"/>
</dbReference>
<dbReference type="InterPro" id="IPR011344">
    <property type="entry name" value="ssDNA-bd"/>
</dbReference>
<dbReference type="PIRSF" id="PIRSF002070">
    <property type="entry name" value="SSB"/>
    <property type="match status" value="1"/>
</dbReference>
<sequence length="121" mass="13548">MADINQVELLGRLGSDAEIRTTQSGRDVASFSIATDTGWYDKDKGEWRKNLHWHKIVTFQPGLIGVLRDKGKKGVRVIVNGELSYRAWRKDGETTDRSEAEIIVGDDGGINFIDRDRAESA</sequence>
<evidence type="ECO:0000256" key="3">
    <source>
        <dbReference type="PIRNR" id="PIRNR002070"/>
    </source>
</evidence>
<evidence type="ECO:0000256" key="2">
    <source>
        <dbReference type="ARBA" id="ARBA00023172"/>
    </source>
</evidence>
<evidence type="ECO:0000256" key="4">
    <source>
        <dbReference type="RuleBase" id="RU000524"/>
    </source>
</evidence>
<organism evidence="5 6">
    <name type="scientific">Acidocella aquatica</name>
    <dbReference type="NCBI Taxonomy" id="1922313"/>
    <lineage>
        <taxon>Bacteria</taxon>
        <taxon>Pseudomonadati</taxon>
        <taxon>Pseudomonadota</taxon>
        <taxon>Alphaproteobacteria</taxon>
        <taxon>Acetobacterales</taxon>
        <taxon>Acidocellaceae</taxon>
        <taxon>Acidocella</taxon>
    </lineage>
</organism>
<evidence type="ECO:0000313" key="5">
    <source>
        <dbReference type="EMBL" id="GLR68846.1"/>
    </source>
</evidence>
<dbReference type="RefSeq" id="WP_284259705.1">
    <property type="nucleotide sequence ID" value="NZ_BSOS01000097.1"/>
</dbReference>
<dbReference type="EMBL" id="BSOS01000097">
    <property type="protein sequence ID" value="GLR68846.1"/>
    <property type="molecule type" value="Genomic_DNA"/>
</dbReference>
<accession>A0ABQ6AA91</accession>
<dbReference type="SUPFAM" id="SSF50249">
    <property type="entry name" value="Nucleic acid-binding proteins"/>
    <property type="match status" value="1"/>
</dbReference>
<reference evidence="6" key="1">
    <citation type="journal article" date="2019" name="Int. J. Syst. Evol. Microbiol.">
        <title>The Global Catalogue of Microorganisms (GCM) 10K type strain sequencing project: providing services to taxonomists for standard genome sequencing and annotation.</title>
        <authorList>
            <consortium name="The Broad Institute Genomics Platform"/>
            <consortium name="The Broad Institute Genome Sequencing Center for Infectious Disease"/>
            <person name="Wu L."/>
            <person name="Ma J."/>
        </authorList>
    </citation>
    <scope>NUCLEOTIDE SEQUENCE [LARGE SCALE GENOMIC DNA]</scope>
    <source>
        <strain evidence="6">NBRC 112502</strain>
    </source>
</reference>
<keyword evidence="2" id="KW-0233">DNA recombination</keyword>
<dbReference type="PANTHER" id="PTHR10302:SF0">
    <property type="entry name" value="SINGLE-STRANDED DNA-BINDING PROTEIN, MITOCHONDRIAL"/>
    <property type="match status" value="1"/>
</dbReference>
<gene>
    <name evidence="5" type="ORF">GCM10010909_35280</name>
</gene>
<dbReference type="Gene3D" id="2.40.50.140">
    <property type="entry name" value="Nucleic acid-binding proteins"/>
    <property type="match status" value="1"/>
</dbReference>
<dbReference type="NCBIfam" id="TIGR00621">
    <property type="entry name" value="ssb"/>
    <property type="match status" value="1"/>
</dbReference>
<comment type="caution">
    <text evidence="5">The sequence shown here is derived from an EMBL/GenBank/DDBJ whole genome shotgun (WGS) entry which is preliminary data.</text>
</comment>
<keyword evidence="1 3" id="KW-0238">DNA-binding</keyword>
<dbReference type="InterPro" id="IPR000424">
    <property type="entry name" value="Primosome_PriB/ssb"/>
</dbReference>
<evidence type="ECO:0000256" key="1">
    <source>
        <dbReference type="ARBA" id="ARBA00023125"/>
    </source>
</evidence>
<dbReference type="Proteomes" id="UP001156641">
    <property type="component" value="Unassembled WGS sequence"/>
</dbReference>
<dbReference type="InterPro" id="IPR012340">
    <property type="entry name" value="NA-bd_OB-fold"/>
</dbReference>
<dbReference type="PROSITE" id="PS50935">
    <property type="entry name" value="SSB"/>
    <property type="match status" value="1"/>
</dbReference>
<dbReference type="PANTHER" id="PTHR10302">
    <property type="entry name" value="SINGLE-STRANDED DNA-BINDING PROTEIN"/>
    <property type="match status" value="1"/>
</dbReference>